<dbReference type="AlphaFoldDB" id="A0A1H9ATB9"/>
<sequence length="794" mass="85164">MKKHYLFFLLTALLGFSQQPTLVKDVTSTLNPNALSTSQIPWNNCVWNGKAFYSGSGSNRLVVTDGTNAGTVGISNLGGETISKIIPAQDFVYVITSVTTFTPSISATDKIWKTDGTPAGTVLVKTLGTTSLSEINIYYSVEGHKKNYSLDGNVLYFSAKDATNGVEIWRTDGTTIGTYIVKDIMTGISGSAPAGFCKIGSDVIFKASSVGNPGKLWKTDGTDIGTSQIPVTEPFYIVNSDMVKLGNKVVFFAHNTVDGYEPYVSDGTASGTFMLKNINPGGNSLPTQAQGLHLKVVGNYCFFIANDGVDFGLWRTDGTTAGTIKLNSENNNISDSAYSAVDNEKLWYINYNFSGSGANSKLIVTDGTIEGTSVVHSTLSYPQNLKVYKGSVWMQSRDLGSPANAEVWRSDGLQVNTNLAFDVGNGAFSSNPNGFFELNGKLYFFGEYNSNNNFGLFQFNGDFTFNGSVNSDWNNKNNWNSTLVPNSSDNVTIPSGYSISTSASAYARNISVASPINLNVGNLNIYGTASLNNSAKITLNNNSLILKGKTASATGDLTSYIVTNGTGKVSVENVDVARGIVNLPIGTSTTFNPVLLTNSGVNDTFSARVETGISSTYSGEIPGSLLTNNAVNATWFINEATAGGSNVSLGLQWNTSQELSGFDRNNAKMGHFNGVLWDGFSGALSGTDPYTYLVNGISTFSPFSIQNNSVLSEEEFNVTTSFIKLFPNPSNGEFSINISEDLRGSNVSIYNLIGQKVMSFEMNDLITNTNLNSGIYIISIIKEGKKFTEKIIIK</sequence>
<dbReference type="RefSeq" id="WP_091466359.1">
    <property type="nucleotide sequence ID" value="NZ_FOEI01000002.1"/>
</dbReference>
<keyword evidence="1" id="KW-0732">Signal</keyword>
<dbReference type="OrthoDB" id="1489153at2"/>
<evidence type="ECO:0000313" key="4">
    <source>
        <dbReference type="Proteomes" id="UP000198648"/>
    </source>
</evidence>
<evidence type="ECO:0000313" key="3">
    <source>
        <dbReference type="EMBL" id="SEP79960.1"/>
    </source>
</evidence>
<dbReference type="STRING" id="1299341.SAMN05444005_102328"/>
<accession>A0A1H9ATB9</accession>
<reference evidence="3 4" key="1">
    <citation type="submission" date="2016-10" db="EMBL/GenBank/DDBJ databases">
        <authorList>
            <person name="de Groot N.N."/>
        </authorList>
    </citation>
    <scope>NUCLEOTIDE SEQUENCE [LARGE SCALE GENOMIC DNA]</scope>
    <source>
        <strain evidence="3 4">DSM 27078</strain>
    </source>
</reference>
<keyword evidence="4" id="KW-1185">Reference proteome</keyword>
<dbReference type="Pfam" id="PF18962">
    <property type="entry name" value="Por_Secre_tail"/>
    <property type="match status" value="1"/>
</dbReference>
<dbReference type="EMBL" id="FOEI01000002">
    <property type="protein sequence ID" value="SEP79960.1"/>
    <property type="molecule type" value="Genomic_DNA"/>
</dbReference>
<dbReference type="InterPro" id="IPR026444">
    <property type="entry name" value="Secre_tail"/>
</dbReference>
<gene>
    <name evidence="3" type="ORF">SAMN05444005_102328</name>
</gene>
<evidence type="ECO:0000256" key="1">
    <source>
        <dbReference type="ARBA" id="ARBA00022729"/>
    </source>
</evidence>
<evidence type="ECO:0000259" key="2">
    <source>
        <dbReference type="Pfam" id="PF18962"/>
    </source>
</evidence>
<dbReference type="Proteomes" id="UP000198648">
    <property type="component" value="Unassembled WGS sequence"/>
</dbReference>
<organism evidence="3 4">
    <name type="scientific">Flavobacterium urocaniciphilum</name>
    <dbReference type="NCBI Taxonomy" id="1299341"/>
    <lineage>
        <taxon>Bacteria</taxon>
        <taxon>Pseudomonadati</taxon>
        <taxon>Bacteroidota</taxon>
        <taxon>Flavobacteriia</taxon>
        <taxon>Flavobacteriales</taxon>
        <taxon>Flavobacteriaceae</taxon>
        <taxon>Flavobacterium</taxon>
    </lineage>
</organism>
<dbReference type="NCBIfam" id="TIGR04183">
    <property type="entry name" value="Por_Secre_tail"/>
    <property type="match status" value="1"/>
</dbReference>
<feature type="domain" description="Secretion system C-terminal sorting" evidence="2">
    <location>
        <begin position="725"/>
        <end position="793"/>
    </location>
</feature>
<protein>
    <submittedName>
        <fullName evidence="3">Por secretion system C-terminal sorting domain-containing protein</fullName>
    </submittedName>
</protein>
<name>A0A1H9ATB9_9FLAO</name>
<proteinExistence type="predicted"/>